<dbReference type="Proteomes" id="UP000184749">
    <property type="component" value="Plasmid pRgalIE4872d"/>
</dbReference>
<dbReference type="RefSeq" id="WP_156886626.1">
    <property type="nucleotide sequence ID" value="NZ_CP017105.1"/>
</dbReference>
<organism evidence="2 3">
    <name type="scientific">Rhizobium gallicum</name>
    <dbReference type="NCBI Taxonomy" id="56730"/>
    <lineage>
        <taxon>Bacteria</taxon>
        <taxon>Pseudomonadati</taxon>
        <taxon>Pseudomonadota</taxon>
        <taxon>Alphaproteobacteria</taxon>
        <taxon>Hyphomicrobiales</taxon>
        <taxon>Rhizobiaceae</taxon>
        <taxon>Rhizobium/Agrobacterium group</taxon>
        <taxon>Rhizobium</taxon>
    </lineage>
</organism>
<geneLocation type="plasmid" evidence="3">
    <name>prgalie4872d</name>
</geneLocation>
<sequence>MGDGWFKVKAKADGDGELKTGFVKSQFLRPPVSDNREKLIASVHKQFTRFKRGLGKENVEPFSGYVEEMWRAIGVNNLDGTDTDVPWSAAAISFMIRKAGDEYSKFRFAAAHSKYVHHAIKARDNDDTSVPFWGYRLHEVRPEIGDTVARDNTNFGPLVTYDVARQLDTYRSHTDIVVQVDTVNNVLLAIGDNVSNSVSVTKYALAPGDFVSDSGLTFAILKNITDGPPAIV</sequence>
<feature type="domain" description="DUF2272" evidence="1">
    <location>
        <begin position="79"/>
        <end position="207"/>
    </location>
</feature>
<accession>A0A1L5NWG6</accession>
<evidence type="ECO:0000313" key="3">
    <source>
        <dbReference type="Proteomes" id="UP000184749"/>
    </source>
</evidence>
<name>A0A1L5NWG6_9HYPH</name>
<proteinExistence type="predicted"/>
<dbReference type="EMBL" id="CP017105">
    <property type="protein sequence ID" value="APO72199.1"/>
    <property type="molecule type" value="Genomic_DNA"/>
</dbReference>
<dbReference type="AlphaFoldDB" id="A0A1L5NWG6"/>
<protein>
    <recommendedName>
        <fullName evidence="1">DUF2272 domain-containing protein</fullName>
    </recommendedName>
</protein>
<evidence type="ECO:0000313" key="2">
    <source>
        <dbReference type="EMBL" id="APO72199.1"/>
    </source>
</evidence>
<reference evidence="2 3" key="1">
    <citation type="submission" date="2016-09" db="EMBL/GenBank/DDBJ databases">
        <title>The complete genome sequences of Rhizobium gallicum, symbiovars gallicum and phaseoli, symbionts associated to common bean (Phaseolus vulgaris).</title>
        <authorList>
            <person name="Bustos P."/>
            <person name="Santamaria R.I."/>
            <person name="Perez-Carrascal O.M."/>
            <person name="Juarez S."/>
            <person name="Lozano L."/>
            <person name="Martinez-Flores I."/>
            <person name="Martinez-Romero E."/>
            <person name="Cevallos M."/>
            <person name="Romero D."/>
            <person name="Davila G."/>
            <person name="Gonzalez V."/>
        </authorList>
    </citation>
    <scope>NUCLEOTIDE SEQUENCE [LARGE SCALE GENOMIC DNA]</scope>
    <source>
        <strain evidence="2 3">IE4872</strain>
        <plasmid evidence="3">prgalie4872d</plasmid>
    </source>
</reference>
<gene>
    <name evidence="2" type="ORF">IE4872_PD01678</name>
</gene>
<evidence type="ECO:0000259" key="1">
    <source>
        <dbReference type="Pfam" id="PF10030"/>
    </source>
</evidence>
<keyword evidence="2" id="KW-0614">Plasmid</keyword>
<dbReference type="OrthoDB" id="3078754at2"/>
<dbReference type="InterPro" id="IPR019262">
    <property type="entry name" value="DUF2272"/>
</dbReference>
<dbReference type="Pfam" id="PF10030">
    <property type="entry name" value="DUF2272"/>
    <property type="match status" value="1"/>
</dbReference>